<evidence type="ECO:0000259" key="5">
    <source>
        <dbReference type="Pfam" id="PF08100"/>
    </source>
</evidence>
<dbReference type="Gene3D" id="3.40.50.150">
    <property type="entry name" value="Vaccinia Virus protein VP39"/>
    <property type="match status" value="1"/>
</dbReference>
<sequence length="330" mass="37649">MTPRQIMMHKVYGYFTTSCLSVVCKLELADHIGNSICSIEELADLTRCNENSLYRMMHFLSSQDIFVEEDNRKFRNNSLSEVLKKTSESSINSYCQGHGSQLYWESWRNLEHSIRTGEPATKSAFGVDAFEYMKSDPETASTFNKTMDDLATADANVIQKYYDFSKFNTVADIGGGSGKLLSFIINDNPKIKGILFDQPHVVQNTFSPNITNQFEVVAGDFLSDIPVISDLYILRHILHDWDDERCHQILSLLRERMPKHAKLLVIELLVNKDSTLSTAKYQDLNMLVMMNGGRERSIQQFENMGIKAGFKLCQVIPLPTEMNIIEFQPI</sequence>
<evidence type="ECO:0000256" key="1">
    <source>
        <dbReference type="ARBA" id="ARBA00022603"/>
    </source>
</evidence>
<reference evidence="6 7" key="1">
    <citation type="submission" date="2022-11" db="EMBL/GenBank/DDBJ databases">
        <title>Spartinivicinus poritis sp. nov., isolated from scleractinian coral Porites lutea.</title>
        <authorList>
            <person name="Zhang G."/>
            <person name="Cai L."/>
            <person name="Wei Q."/>
        </authorList>
    </citation>
    <scope>NUCLEOTIDE SEQUENCE [LARGE SCALE GENOMIC DNA]</scope>
    <source>
        <strain evidence="6 7">A2-2</strain>
    </source>
</reference>
<dbReference type="InterPro" id="IPR029063">
    <property type="entry name" value="SAM-dependent_MTases_sf"/>
</dbReference>
<evidence type="ECO:0000313" key="7">
    <source>
        <dbReference type="Proteomes" id="UP001528823"/>
    </source>
</evidence>
<feature type="domain" description="O-methyltransferase C-terminal" evidence="4">
    <location>
        <begin position="107"/>
        <end position="311"/>
    </location>
</feature>
<dbReference type="InterPro" id="IPR036388">
    <property type="entry name" value="WH-like_DNA-bd_sf"/>
</dbReference>
<keyword evidence="1 6" id="KW-0489">Methyltransferase</keyword>
<dbReference type="EMBL" id="JAPMOU010000070">
    <property type="protein sequence ID" value="MDE1465559.1"/>
    <property type="molecule type" value="Genomic_DNA"/>
</dbReference>
<feature type="domain" description="O-methyltransferase dimerisation" evidence="5">
    <location>
        <begin position="11"/>
        <end position="83"/>
    </location>
</feature>
<dbReference type="SUPFAM" id="SSF46785">
    <property type="entry name" value="Winged helix' DNA-binding domain"/>
    <property type="match status" value="1"/>
</dbReference>
<dbReference type="Proteomes" id="UP001528823">
    <property type="component" value="Unassembled WGS sequence"/>
</dbReference>
<dbReference type="GO" id="GO:0032259">
    <property type="term" value="P:methylation"/>
    <property type="evidence" value="ECO:0007669"/>
    <property type="project" value="UniProtKB-KW"/>
</dbReference>
<name>A0ABT5UGP7_9GAMM</name>
<evidence type="ECO:0000259" key="4">
    <source>
        <dbReference type="Pfam" id="PF00891"/>
    </source>
</evidence>
<dbReference type="RefSeq" id="WP_274691863.1">
    <property type="nucleotide sequence ID" value="NZ_JAPMOU010000070.1"/>
</dbReference>
<dbReference type="Gene3D" id="1.10.10.10">
    <property type="entry name" value="Winged helix-like DNA-binding domain superfamily/Winged helix DNA-binding domain"/>
    <property type="match status" value="1"/>
</dbReference>
<organism evidence="6 7">
    <name type="scientific">Spartinivicinus poritis</name>
    <dbReference type="NCBI Taxonomy" id="2994640"/>
    <lineage>
        <taxon>Bacteria</taxon>
        <taxon>Pseudomonadati</taxon>
        <taxon>Pseudomonadota</taxon>
        <taxon>Gammaproteobacteria</taxon>
        <taxon>Oceanospirillales</taxon>
        <taxon>Zooshikellaceae</taxon>
        <taxon>Spartinivicinus</taxon>
    </lineage>
</organism>
<dbReference type="SUPFAM" id="SSF53335">
    <property type="entry name" value="S-adenosyl-L-methionine-dependent methyltransferases"/>
    <property type="match status" value="1"/>
</dbReference>
<evidence type="ECO:0000313" key="6">
    <source>
        <dbReference type="EMBL" id="MDE1465559.1"/>
    </source>
</evidence>
<dbReference type="GO" id="GO:0008168">
    <property type="term" value="F:methyltransferase activity"/>
    <property type="evidence" value="ECO:0007669"/>
    <property type="project" value="UniProtKB-KW"/>
</dbReference>
<dbReference type="PANTHER" id="PTHR43712:SF2">
    <property type="entry name" value="O-METHYLTRANSFERASE CICE"/>
    <property type="match status" value="1"/>
</dbReference>
<dbReference type="PANTHER" id="PTHR43712">
    <property type="entry name" value="PUTATIVE (AFU_ORTHOLOGUE AFUA_4G14580)-RELATED"/>
    <property type="match status" value="1"/>
</dbReference>
<dbReference type="Pfam" id="PF00891">
    <property type="entry name" value="Methyltransf_2"/>
    <property type="match status" value="1"/>
</dbReference>
<gene>
    <name evidence="6" type="ORF">ORQ98_26715</name>
</gene>
<keyword evidence="3" id="KW-0949">S-adenosyl-L-methionine</keyword>
<dbReference type="Pfam" id="PF08100">
    <property type="entry name" value="Dimerisation"/>
    <property type="match status" value="1"/>
</dbReference>
<protein>
    <submittedName>
        <fullName evidence="6">Methyltransferase</fullName>
    </submittedName>
</protein>
<evidence type="ECO:0000256" key="3">
    <source>
        <dbReference type="ARBA" id="ARBA00022691"/>
    </source>
</evidence>
<proteinExistence type="predicted"/>
<dbReference type="InterPro" id="IPR016461">
    <property type="entry name" value="COMT-like"/>
</dbReference>
<dbReference type="InterPro" id="IPR012967">
    <property type="entry name" value="COMT_dimerisation"/>
</dbReference>
<dbReference type="PIRSF" id="PIRSF005739">
    <property type="entry name" value="O-mtase"/>
    <property type="match status" value="1"/>
</dbReference>
<evidence type="ECO:0000256" key="2">
    <source>
        <dbReference type="ARBA" id="ARBA00022679"/>
    </source>
</evidence>
<accession>A0ABT5UGP7</accession>
<keyword evidence="7" id="KW-1185">Reference proteome</keyword>
<dbReference type="InterPro" id="IPR001077">
    <property type="entry name" value="COMT_C"/>
</dbReference>
<keyword evidence="2" id="KW-0808">Transferase</keyword>
<dbReference type="InterPro" id="IPR036390">
    <property type="entry name" value="WH_DNA-bd_sf"/>
</dbReference>
<dbReference type="PROSITE" id="PS51683">
    <property type="entry name" value="SAM_OMT_II"/>
    <property type="match status" value="1"/>
</dbReference>
<comment type="caution">
    <text evidence="6">The sequence shown here is derived from an EMBL/GenBank/DDBJ whole genome shotgun (WGS) entry which is preliminary data.</text>
</comment>